<dbReference type="Gene3D" id="3.30.565.10">
    <property type="entry name" value="Histidine kinase-like ATPase, C-terminal domain"/>
    <property type="match status" value="1"/>
</dbReference>
<dbReference type="EMBL" id="POUA01000014">
    <property type="protein sequence ID" value="PZG55489.1"/>
    <property type="molecule type" value="Genomic_DNA"/>
</dbReference>
<evidence type="ECO:0000256" key="7">
    <source>
        <dbReference type="ARBA" id="ARBA00022741"/>
    </source>
</evidence>
<evidence type="ECO:0000256" key="12">
    <source>
        <dbReference type="SAM" id="MobiDB-lite"/>
    </source>
</evidence>
<dbReference type="CDD" id="cd06225">
    <property type="entry name" value="HAMP"/>
    <property type="match status" value="1"/>
</dbReference>
<dbReference type="EC" id="2.7.13.3" evidence="3"/>
<dbReference type="AlphaFoldDB" id="A0A2W2HK90"/>
<dbReference type="SMART" id="SM00387">
    <property type="entry name" value="HATPase_c"/>
    <property type="match status" value="1"/>
</dbReference>
<name>A0A2W2HK90_9ACTN</name>
<proteinExistence type="predicted"/>
<keyword evidence="10 13" id="KW-1133">Transmembrane helix</keyword>
<keyword evidence="9" id="KW-0067">ATP-binding</keyword>
<comment type="caution">
    <text evidence="15">The sequence shown here is derived from an EMBL/GenBank/DDBJ whole genome shotgun (WGS) entry which is preliminary data.</text>
</comment>
<reference evidence="15 16" key="1">
    <citation type="submission" date="2018-01" db="EMBL/GenBank/DDBJ databases">
        <title>Draft genome sequence of Sphaerisporangium sp. 7K107.</title>
        <authorList>
            <person name="Sahin N."/>
            <person name="Saygin H."/>
            <person name="Ay H."/>
        </authorList>
    </citation>
    <scope>NUCLEOTIDE SEQUENCE [LARGE SCALE GENOMIC DNA]</scope>
    <source>
        <strain evidence="15 16">7K107</strain>
    </source>
</reference>
<organism evidence="15 16">
    <name type="scientific">Spongiactinospora gelatinilytica</name>
    <dbReference type="NCBI Taxonomy" id="2666298"/>
    <lineage>
        <taxon>Bacteria</taxon>
        <taxon>Bacillati</taxon>
        <taxon>Actinomycetota</taxon>
        <taxon>Actinomycetes</taxon>
        <taxon>Streptosporangiales</taxon>
        <taxon>Streptosporangiaceae</taxon>
        <taxon>Spongiactinospora</taxon>
    </lineage>
</organism>
<dbReference type="Proteomes" id="UP000248544">
    <property type="component" value="Unassembled WGS sequence"/>
</dbReference>
<evidence type="ECO:0000256" key="2">
    <source>
        <dbReference type="ARBA" id="ARBA00004370"/>
    </source>
</evidence>
<gene>
    <name evidence="15" type="ORF">C1I98_03465</name>
</gene>
<accession>A0A2W2HK90</accession>
<dbReference type="Pfam" id="PF00672">
    <property type="entry name" value="HAMP"/>
    <property type="match status" value="1"/>
</dbReference>
<dbReference type="GO" id="GO:0005524">
    <property type="term" value="F:ATP binding"/>
    <property type="evidence" value="ECO:0007669"/>
    <property type="project" value="UniProtKB-KW"/>
</dbReference>
<dbReference type="PANTHER" id="PTHR44936:SF9">
    <property type="entry name" value="SENSOR PROTEIN CREC"/>
    <property type="match status" value="1"/>
</dbReference>
<feature type="compositionally biased region" description="Basic and acidic residues" evidence="12">
    <location>
        <begin position="989"/>
        <end position="1006"/>
    </location>
</feature>
<feature type="region of interest" description="Disordered" evidence="12">
    <location>
        <begin position="1078"/>
        <end position="1130"/>
    </location>
</feature>
<evidence type="ECO:0000256" key="1">
    <source>
        <dbReference type="ARBA" id="ARBA00000085"/>
    </source>
</evidence>
<dbReference type="Pfam" id="PF02518">
    <property type="entry name" value="HATPase_c"/>
    <property type="match status" value="1"/>
</dbReference>
<evidence type="ECO:0000313" key="15">
    <source>
        <dbReference type="EMBL" id="PZG55489.1"/>
    </source>
</evidence>
<dbReference type="InterPro" id="IPR050980">
    <property type="entry name" value="2C_sensor_his_kinase"/>
</dbReference>
<feature type="compositionally biased region" description="Low complexity" evidence="12">
    <location>
        <begin position="924"/>
        <end position="934"/>
    </location>
</feature>
<sequence>MAGLVATVGGSESVATGTNEADRTAKDDRGRPSFAKRVFALRNWRVRTRMAALILVPTTVAVFLSGARVVASIESITIHERAATAAEAAGRIRALAEALGEERDFATWWSFTVDASRRDNANRRQQQRIMYDGSRVTANSLHDLYKKRQDKVNVLLAGVTKDFAIIDASYGALAPEAVRQAQQQIAALPAYRKEERGRVIQSAPYTALTTALLRVHDELATVSRDPETVSNFRGLSALAHAKEEASKQRDRLLIGSFDPKLVSSQEMEDFIASRDQQGKYLAEFATEAGAAFAQLLYRTIADERRTNAEITKSQAIKIQSTGETLAQGALLEPYKRGEWFEQSAATIELIGKVEKQVADGVITRNRELADIEQRNAAIAAASILALLVLVLVLTVFIARSMTSPLRRLRTEALEIAGFRLPNVVREMRLSGDATPPPVQPISVDSRDEIGEVATSFDEVHRQAVRLAAEEAELRGNISAMFVNLSRRTQTLVERQISLIDGLEKGEEDAKRLGDLFSLDHLATRMRRNSENLLVLAGHEPTRRRSQPAKLVDVVRASLSEVEDYERVQVKVHRAISVVGSAANDLVHLVAELVENAIQFSPRNTQVTVSSSLIEGGGALLSVIDSGIGMTEEEIAEANRRLAEPPVVDVSVSRRMGLFVVGRLALRHGIRAQLRLAEGNGLIAMVLIPPALIADSGATPAAPAGWPAAANGMGTGPQSFGPFQPGGTGSTAGTLFGADTLARRDSAGVAKNEFGNMPGGDDGFGRQPGDRTFEAPSRPPAGGEWNFGQTTADSPAGGQSRPDADPFGGRSDPFGRGGASGGFPTHEFTGGDSRPEPGPFGRTGSPTDTGAFGRPSIDADPFGRTGGDSGAFRASPGDSGAFTRSPGDSGAFTRPERQEPPVGAPRSDPFAPAVPSNDARTGAPSTSSTSSYSWTPQDDDPSTAAMPAVDVSALDLGEEYLPIFASVESAWFRKPDAAPEEIAAETAAEQAERARREEQDRLAEWESARAAVDTPPEPVQKPAAKPAQKQGQDVWQTAADEGWRAAAAAAEPSLGGITAAGLPKRTPKANLVPGRVSAAAQTPVAAPTPMPPVSAERVRTRMASLQQGVRRGRAEVRDESGPNRSDKKEGQ</sequence>
<dbReference type="InterPro" id="IPR013587">
    <property type="entry name" value="Nitrate/nitrite_sensing"/>
</dbReference>
<dbReference type="InterPro" id="IPR003594">
    <property type="entry name" value="HATPase_dom"/>
</dbReference>
<evidence type="ECO:0000256" key="3">
    <source>
        <dbReference type="ARBA" id="ARBA00012438"/>
    </source>
</evidence>
<feature type="compositionally biased region" description="Low complexity" evidence="12">
    <location>
        <begin position="712"/>
        <end position="722"/>
    </location>
</feature>
<keyword evidence="5" id="KW-0808">Transferase</keyword>
<evidence type="ECO:0000256" key="5">
    <source>
        <dbReference type="ARBA" id="ARBA00022679"/>
    </source>
</evidence>
<feature type="transmembrane region" description="Helical" evidence="13">
    <location>
        <begin position="51"/>
        <end position="71"/>
    </location>
</feature>
<feature type="domain" description="HAMP" evidence="14">
    <location>
        <begin position="399"/>
        <end position="468"/>
    </location>
</feature>
<evidence type="ECO:0000259" key="14">
    <source>
        <dbReference type="PROSITE" id="PS50885"/>
    </source>
</evidence>
<evidence type="ECO:0000256" key="4">
    <source>
        <dbReference type="ARBA" id="ARBA00022553"/>
    </source>
</evidence>
<keyword evidence="8" id="KW-0418">Kinase</keyword>
<dbReference type="InterPro" id="IPR036890">
    <property type="entry name" value="HATPase_C_sf"/>
</dbReference>
<dbReference type="PANTHER" id="PTHR44936">
    <property type="entry name" value="SENSOR PROTEIN CREC"/>
    <property type="match status" value="1"/>
</dbReference>
<keyword evidence="16" id="KW-1185">Reference proteome</keyword>
<protein>
    <recommendedName>
        <fullName evidence="3">histidine kinase</fullName>
        <ecNumber evidence="3">2.7.13.3</ecNumber>
    </recommendedName>
</protein>
<feature type="region of interest" description="Disordered" evidence="12">
    <location>
        <begin position="749"/>
        <end position="945"/>
    </location>
</feature>
<dbReference type="Pfam" id="PF08376">
    <property type="entry name" value="NIT"/>
    <property type="match status" value="1"/>
</dbReference>
<feature type="region of interest" description="Disordered" evidence="12">
    <location>
        <begin position="1"/>
        <end position="29"/>
    </location>
</feature>
<keyword evidence="11" id="KW-0902">Two-component regulatory system</keyword>
<evidence type="ECO:0000256" key="6">
    <source>
        <dbReference type="ARBA" id="ARBA00022692"/>
    </source>
</evidence>
<keyword evidence="4" id="KW-0597">Phosphoprotein</keyword>
<comment type="catalytic activity">
    <reaction evidence="1">
        <text>ATP + protein L-histidine = ADP + protein N-phospho-L-histidine.</text>
        <dbReference type="EC" id="2.7.13.3"/>
    </reaction>
</comment>
<dbReference type="Gene3D" id="6.10.340.10">
    <property type="match status" value="1"/>
</dbReference>
<feature type="compositionally biased region" description="Basic and acidic residues" evidence="12">
    <location>
        <begin position="1111"/>
        <end position="1130"/>
    </location>
</feature>
<dbReference type="SUPFAM" id="SSF55874">
    <property type="entry name" value="ATPase domain of HSP90 chaperone/DNA topoisomerase II/histidine kinase"/>
    <property type="match status" value="1"/>
</dbReference>
<evidence type="ECO:0000256" key="10">
    <source>
        <dbReference type="ARBA" id="ARBA00022989"/>
    </source>
</evidence>
<evidence type="ECO:0000313" key="16">
    <source>
        <dbReference type="Proteomes" id="UP000248544"/>
    </source>
</evidence>
<evidence type="ECO:0000256" key="9">
    <source>
        <dbReference type="ARBA" id="ARBA00022840"/>
    </source>
</evidence>
<feature type="transmembrane region" description="Helical" evidence="13">
    <location>
        <begin position="376"/>
        <end position="398"/>
    </location>
</feature>
<feature type="region of interest" description="Disordered" evidence="12">
    <location>
        <begin position="982"/>
        <end position="1034"/>
    </location>
</feature>
<feature type="region of interest" description="Disordered" evidence="12">
    <location>
        <begin position="712"/>
        <end position="734"/>
    </location>
</feature>
<comment type="subcellular location">
    <subcellularLocation>
        <location evidence="2">Membrane</location>
    </subcellularLocation>
</comment>
<evidence type="ECO:0000256" key="11">
    <source>
        <dbReference type="ARBA" id="ARBA00023012"/>
    </source>
</evidence>
<dbReference type="GO" id="GO:0016020">
    <property type="term" value="C:membrane"/>
    <property type="evidence" value="ECO:0007669"/>
    <property type="project" value="UniProtKB-SubCell"/>
</dbReference>
<dbReference type="GO" id="GO:0004673">
    <property type="term" value="F:protein histidine kinase activity"/>
    <property type="evidence" value="ECO:0007669"/>
    <property type="project" value="UniProtKB-EC"/>
</dbReference>
<dbReference type="GO" id="GO:0000160">
    <property type="term" value="P:phosphorelay signal transduction system"/>
    <property type="evidence" value="ECO:0007669"/>
    <property type="project" value="UniProtKB-KW"/>
</dbReference>
<keyword evidence="7" id="KW-0547">Nucleotide-binding</keyword>
<keyword evidence="13" id="KW-0472">Membrane</keyword>
<feature type="compositionally biased region" description="Basic and acidic residues" evidence="12">
    <location>
        <begin position="20"/>
        <end position="29"/>
    </location>
</feature>
<dbReference type="PROSITE" id="PS50885">
    <property type="entry name" value="HAMP"/>
    <property type="match status" value="1"/>
</dbReference>
<evidence type="ECO:0000256" key="13">
    <source>
        <dbReference type="SAM" id="Phobius"/>
    </source>
</evidence>
<evidence type="ECO:0000256" key="8">
    <source>
        <dbReference type="ARBA" id="ARBA00022777"/>
    </source>
</evidence>
<dbReference type="SMART" id="SM00304">
    <property type="entry name" value="HAMP"/>
    <property type="match status" value="1"/>
</dbReference>
<dbReference type="InterPro" id="IPR003660">
    <property type="entry name" value="HAMP_dom"/>
</dbReference>
<keyword evidence="6 13" id="KW-0812">Transmembrane</keyword>